<reference evidence="2" key="1">
    <citation type="journal article" date="2024" name="Proc. Natl. Acad. Sci. U.S.A.">
        <title>Extraordinary preservation of gene collinearity over three hundred million years revealed in homosporous lycophytes.</title>
        <authorList>
            <person name="Li C."/>
            <person name="Wickell D."/>
            <person name="Kuo L.Y."/>
            <person name="Chen X."/>
            <person name="Nie B."/>
            <person name="Liao X."/>
            <person name="Peng D."/>
            <person name="Ji J."/>
            <person name="Jenkins J."/>
            <person name="Williams M."/>
            <person name="Shu S."/>
            <person name="Plott C."/>
            <person name="Barry K."/>
            <person name="Rajasekar S."/>
            <person name="Grimwood J."/>
            <person name="Han X."/>
            <person name="Sun S."/>
            <person name="Hou Z."/>
            <person name="He W."/>
            <person name="Dai G."/>
            <person name="Sun C."/>
            <person name="Schmutz J."/>
            <person name="Leebens-Mack J.H."/>
            <person name="Li F.W."/>
            <person name="Wang L."/>
        </authorList>
    </citation>
    <scope>NUCLEOTIDE SEQUENCE [LARGE SCALE GENOMIC DNA]</scope>
    <source>
        <strain evidence="2">cv. PW_Plant_1</strain>
    </source>
</reference>
<accession>A0ACC2EYL0</accession>
<evidence type="ECO:0000313" key="1">
    <source>
        <dbReference type="EMBL" id="KAJ7571590.1"/>
    </source>
</evidence>
<sequence>MVEGTESVTMEATLGSKQNDAHDKDTKSKGGILKAIMASAKFRRALKRKKSKKLDKAKSLAIQDVRDKKEQFAVEKFRQALLAENLLPARHDDYHTLRRFLRARSLNAAKAKQMWANTLQWRKDFGADSIEQDFSFHELNEVKKYYPQGHHGVDKEGRPVYIERLGKVEPNKLMEVTTLDRYVRYHVLEFEKTFNVKFPACSIAARKHIDSTTTILDVAGVGLKNFSKSARDLIIEIQKTDGDNYPETLCRLFIVNAGSGFKLLWNTIKGFLDPKTASKISVLGSKFQNKLLEIIDASQLPEFLGGTCNCAGEGGCLNSDKGPWKEPDILKAVMEGKAKSAKHITTVSSSNEDNSASDPVMLSKENTMDKVERESASTGANQVLQADTVPIQVPICECEKVQEISQSNTLRGSSDPLVGDVPMIDKVVDGEFWENSSMESDIGKLRTKLQESGRSLIGLSNSDALIDFRQKIFTFTVTLVKFFGHLISKRRHSSDSGSFLGWNGHYHSSDHSAASSSRQYSEQQAVQERLEMLEENMNNLRNATRPSSSEPEVSIRGNERIKEVEHELLETKKILQDVLQKQVELSESLERLSSMRPRKVHCWC</sequence>
<name>A0ACC2EYL0_DIPCM</name>
<keyword evidence="2" id="KW-1185">Reference proteome</keyword>
<evidence type="ECO:0000313" key="2">
    <source>
        <dbReference type="Proteomes" id="UP001162992"/>
    </source>
</evidence>
<protein>
    <submittedName>
        <fullName evidence="1">Uncharacterized protein</fullName>
    </submittedName>
</protein>
<comment type="caution">
    <text evidence="1">The sequence shown here is derived from an EMBL/GenBank/DDBJ whole genome shotgun (WGS) entry which is preliminary data.</text>
</comment>
<dbReference type="EMBL" id="CM055092">
    <property type="protein sequence ID" value="KAJ7571590.1"/>
    <property type="molecule type" value="Genomic_DNA"/>
</dbReference>
<organism evidence="1 2">
    <name type="scientific">Diphasiastrum complanatum</name>
    <name type="common">Issler's clubmoss</name>
    <name type="synonym">Lycopodium complanatum</name>
    <dbReference type="NCBI Taxonomy" id="34168"/>
    <lineage>
        <taxon>Eukaryota</taxon>
        <taxon>Viridiplantae</taxon>
        <taxon>Streptophyta</taxon>
        <taxon>Embryophyta</taxon>
        <taxon>Tracheophyta</taxon>
        <taxon>Lycopodiopsida</taxon>
        <taxon>Lycopodiales</taxon>
        <taxon>Lycopodiaceae</taxon>
        <taxon>Lycopodioideae</taxon>
        <taxon>Diphasiastrum</taxon>
    </lineage>
</organism>
<dbReference type="Proteomes" id="UP001162992">
    <property type="component" value="Chromosome 1"/>
</dbReference>
<proteinExistence type="predicted"/>
<gene>
    <name evidence="1" type="ORF">O6H91_01G167500</name>
</gene>